<dbReference type="InterPro" id="IPR036873">
    <property type="entry name" value="Rhodanese-like_dom_sf"/>
</dbReference>
<dbReference type="PANTHER" id="PTHR30401">
    <property type="entry name" value="TRNA 2-SELENOURIDINE SYNTHASE"/>
    <property type="match status" value="1"/>
</dbReference>
<dbReference type="NCBIfam" id="TIGR03167">
    <property type="entry name" value="tRNA_sel_U_synt"/>
    <property type="match status" value="1"/>
</dbReference>
<organism evidence="3 4">
    <name type="scientific">Helicobacter apodemus</name>
    <dbReference type="NCBI Taxonomy" id="135569"/>
    <lineage>
        <taxon>Bacteria</taxon>
        <taxon>Pseudomonadati</taxon>
        <taxon>Campylobacterota</taxon>
        <taxon>Epsilonproteobacteria</taxon>
        <taxon>Campylobacterales</taxon>
        <taxon>Helicobacteraceae</taxon>
        <taxon>Helicobacter</taxon>
    </lineage>
</organism>
<dbReference type="Proteomes" id="UP000244890">
    <property type="component" value="Chromosome"/>
</dbReference>
<dbReference type="GO" id="GO:0043828">
    <property type="term" value="F:tRNA 2-selenouridine synthase activity"/>
    <property type="evidence" value="ECO:0007669"/>
    <property type="project" value="InterPro"/>
</dbReference>
<accession>A0A2U8FAZ5</accession>
<protein>
    <submittedName>
        <fullName evidence="3">tRNA 2-selenouridine(34) synthase MnmH</fullName>
    </submittedName>
</protein>
<gene>
    <name evidence="3" type="ORF">CDV25_00610</name>
</gene>
<dbReference type="InterPro" id="IPR058840">
    <property type="entry name" value="AAA_SelU"/>
</dbReference>
<dbReference type="NCBIfam" id="NF008750">
    <property type="entry name" value="PRK11784.1-2"/>
    <property type="match status" value="1"/>
</dbReference>
<dbReference type="EMBL" id="CP021886">
    <property type="protein sequence ID" value="AWI33420.1"/>
    <property type="molecule type" value="Genomic_DNA"/>
</dbReference>
<dbReference type="SMART" id="SM00450">
    <property type="entry name" value="RHOD"/>
    <property type="match status" value="1"/>
</dbReference>
<dbReference type="Pfam" id="PF00581">
    <property type="entry name" value="Rhodanese"/>
    <property type="match status" value="1"/>
</dbReference>
<keyword evidence="1" id="KW-0711">Selenium</keyword>
<dbReference type="InterPro" id="IPR027417">
    <property type="entry name" value="P-loop_NTPase"/>
</dbReference>
<name>A0A2U8FAZ5_9HELI</name>
<dbReference type="RefSeq" id="WP_108910324.1">
    <property type="nucleotide sequence ID" value="NZ_CP021886.1"/>
</dbReference>
<dbReference type="InterPro" id="IPR001763">
    <property type="entry name" value="Rhodanese-like_dom"/>
</dbReference>
<dbReference type="Gene3D" id="3.40.250.10">
    <property type="entry name" value="Rhodanese-like domain"/>
    <property type="match status" value="1"/>
</dbReference>
<reference evidence="3 4" key="1">
    <citation type="submission" date="2017-06" db="EMBL/GenBank/DDBJ databases">
        <title>Complete genome of Helicobacter apodemus.</title>
        <authorList>
            <person name="Cho S."/>
        </authorList>
    </citation>
    <scope>NUCLEOTIDE SEQUENCE [LARGE SCALE GENOMIC DNA]</scope>
    <source>
        <strain evidence="4">SNUVETPUB-15-01</strain>
    </source>
</reference>
<dbReference type="GO" id="GO:0002098">
    <property type="term" value="P:tRNA wobble uridine modification"/>
    <property type="evidence" value="ECO:0007669"/>
    <property type="project" value="InterPro"/>
</dbReference>
<dbReference type="PROSITE" id="PS50206">
    <property type="entry name" value="RHODANESE_3"/>
    <property type="match status" value="1"/>
</dbReference>
<evidence type="ECO:0000256" key="1">
    <source>
        <dbReference type="ARBA" id="ARBA00023266"/>
    </source>
</evidence>
<dbReference type="OrthoDB" id="285281at2"/>
<dbReference type="KEGG" id="had:CDV25_00610"/>
<sequence length="330" mass="37586">MLQIVSTQEFLSLSLILDVRSPNEYHNSHISNALNFPVLEDSQYQQIGTLYKQNPFNAKILGASMICENIAKHLLRLKELITPSKPFGIYCARGGMRSRSFGLVLDNIGYQVCLLQSGYKGYRKVVTQSLDATPKHHFLTLIGQTGSGKSELIEAFTNSLNIEKLAKHLGSSFGHIYGIQPNTKSFQNALFTRLKELENAPFVLVEGESKRLGSLILPSKLYEAYQKSPKILIISPLQERIERILKQYGNISETLFYQAMQKIAPFMKKEFWEDAKEAFAKGDLPKVAEILLLQYYDKVYKKESYNHSLAFKNTHDTLQEICEIAKLYYP</sequence>
<dbReference type="AlphaFoldDB" id="A0A2U8FAZ5"/>
<feature type="domain" description="Rhodanese" evidence="2">
    <location>
        <begin position="15"/>
        <end position="131"/>
    </location>
</feature>
<evidence type="ECO:0000313" key="3">
    <source>
        <dbReference type="EMBL" id="AWI33420.1"/>
    </source>
</evidence>
<dbReference type="Gene3D" id="3.40.50.300">
    <property type="entry name" value="P-loop containing nucleotide triphosphate hydrolases"/>
    <property type="match status" value="1"/>
</dbReference>
<proteinExistence type="predicted"/>
<dbReference type="SUPFAM" id="SSF52821">
    <property type="entry name" value="Rhodanese/Cell cycle control phosphatase"/>
    <property type="match status" value="1"/>
</dbReference>
<dbReference type="SUPFAM" id="SSF52540">
    <property type="entry name" value="P-loop containing nucleoside triphosphate hydrolases"/>
    <property type="match status" value="1"/>
</dbReference>
<evidence type="ECO:0000259" key="2">
    <source>
        <dbReference type="PROSITE" id="PS50206"/>
    </source>
</evidence>
<dbReference type="InterPro" id="IPR017582">
    <property type="entry name" value="SelU"/>
</dbReference>
<evidence type="ECO:0000313" key="4">
    <source>
        <dbReference type="Proteomes" id="UP000244890"/>
    </source>
</evidence>
<dbReference type="PANTHER" id="PTHR30401:SF0">
    <property type="entry name" value="TRNA 2-SELENOURIDINE SYNTHASE"/>
    <property type="match status" value="1"/>
</dbReference>
<dbReference type="Pfam" id="PF26341">
    <property type="entry name" value="AAA_SelU"/>
    <property type="match status" value="1"/>
</dbReference>